<evidence type="ECO:0000313" key="2">
    <source>
        <dbReference type="Proteomes" id="UP000291124"/>
    </source>
</evidence>
<dbReference type="EMBL" id="CP037933">
    <property type="protein sequence ID" value="QBN18792.1"/>
    <property type="molecule type" value="Genomic_DNA"/>
</dbReference>
<name>A0A4V1AGP8_9FLAO</name>
<keyword evidence="2" id="KW-1185">Reference proteome</keyword>
<dbReference type="RefSeq" id="WP_133276314.1">
    <property type="nucleotide sequence ID" value="NZ_CP037933.1"/>
</dbReference>
<protein>
    <submittedName>
        <fullName evidence="1">Uncharacterized protein</fullName>
    </submittedName>
</protein>
<dbReference type="KEGG" id="fnk:E1750_08240"/>
<evidence type="ECO:0000313" key="1">
    <source>
        <dbReference type="EMBL" id="QBN18792.1"/>
    </source>
</evidence>
<dbReference type="AlphaFoldDB" id="A0A4V1AGP8"/>
<reference evidence="2" key="1">
    <citation type="submission" date="2019-03" db="EMBL/GenBank/DDBJ databases">
        <title>Flavobacterium sp.</title>
        <authorList>
            <person name="Kim H."/>
        </authorList>
    </citation>
    <scope>NUCLEOTIDE SEQUENCE [LARGE SCALE GENOMIC DNA]</scope>
    <source>
        <strain evidence="2">GS13</strain>
    </source>
</reference>
<accession>A0A4V1AGP8</accession>
<dbReference type="OrthoDB" id="981796at2"/>
<gene>
    <name evidence="1" type="ORF">E1750_08240</name>
</gene>
<dbReference type="Proteomes" id="UP000291124">
    <property type="component" value="Chromosome"/>
</dbReference>
<sequence length="88" mass="10317">MGLPELKQKIQMQIEEADERLLRIVSSVFDNYLNEKCSDDAQVNLMSIEEKKAIHEALIQVANKQTIAHDLVMEETKERYSKYFKNED</sequence>
<proteinExistence type="predicted"/>
<organism evidence="1 2">
    <name type="scientific">Flavobacterium nackdongense</name>
    <dbReference type="NCBI Taxonomy" id="2547394"/>
    <lineage>
        <taxon>Bacteria</taxon>
        <taxon>Pseudomonadati</taxon>
        <taxon>Bacteroidota</taxon>
        <taxon>Flavobacteriia</taxon>
        <taxon>Flavobacteriales</taxon>
        <taxon>Flavobacteriaceae</taxon>
        <taxon>Flavobacterium</taxon>
    </lineage>
</organism>